<dbReference type="EMBL" id="KZ851864">
    <property type="protein sequence ID" value="RDK38509.1"/>
    <property type="molecule type" value="Genomic_DNA"/>
</dbReference>
<sequence length="422" mass="47967">MRDQTGTTDNPARICCQEGRSEVMNGTSTASITSESVSARFLREWNNFNEETFAVGSGLGLTGRFSKHICDAVTKALSVTSLSHLRFGDYQTIRPFESDKIPNLVMLTVPRHKILLGGEIKTFWTVFLEDYPVTSSYATLVNLQRHFSNPKAFSRVVMFMRDHELNYSFLSTYKTTVLIRRTEDFRFEISLPIDEQSVNPCPPEFRPELLRKCSLYFANIYYQASTRPSPFRHQVTIKDNTSGESVGPESIIFRTEGTDVLKIINCKSIIQRTKTRAIFNITWDGKPAIAKCWSEGWYKSYAQETSVYIWCFSLFPKGNILIISKVQGEPLTSQWTTLSPSSKPHIHSEVYKAIKVLRELSLVCIDAGMHNVLYDRVTNAVTMVDFELMQPVEPELVSPDLPEMYAILRNKLVQGQTRDSGG</sequence>
<keyword evidence="2" id="KW-1185">Reference proteome</keyword>
<evidence type="ECO:0000313" key="2">
    <source>
        <dbReference type="Proteomes" id="UP000254937"/>
    </source>
</evidence>
<evidence type="ECO:0000313" key="1">
    <source>
        <dbReference type="EMBL" id="RDK38509.1"/>
    </source>
</evidence>
<reference evidence="1 2" key="1">
    <citation type="submission" date="2018-07" db="EMBL/GenBank/DDBJ databases">
        <title>Section-level genome sequencing of Aspergillus section Nigri to investigate inter- and intra-species variation.</title>
        <authorList>
            <consortium name="DOE Joint Genome Institute"/>
            <person name="Vesth T.C."/>
            <person name="Nybo J.L."/>
            <person name="Theobald S."/>
            <person name="Frisvad J.C."/>
            <person name="Larsen T.O."/>
            <person name="Nielsen K.F."/>
            <person name="Hoof J.B."/>
            <person name="Brandl J."/>
            <person name="Salamov A."/>
            <person name="Riley R."/>
            <person name="Gladden J.M."/>
            <person name="Phatale P."/>
            <person name="Nielsen M.T."/>
            <person name="Lyhne E.K."/>
            <person name="Kogle M.E."/>
            <person name="Strasser K."/>
            <person name="McDonnell E."/>
            <person name="Barry K."/>
            <person name="Clum A."/>
            <person name="Chen C."/>
            <person name="Nolan M."/>
            <person name="Sandor L."/>
            <person name="Kuo A."/>
            <person name="Lipzen A."/>
            <person name="Hainaut M."/>
            <person name="Drula E."/>
            <person name="Tsang A."/>
            <person name="Magnuson J.K."/>
            <person name="Henrissat B."/>
            <person name="Wiebenga A."/>
            <person name="Simmons B.A."/>
            <person name="Makela M.R."/>
            <person name="De vries R.P."/>
            <person name="Grigoriev I.V."/>
            <person name="Mortensen U.H."/>
            <person name="Baker S.E."/>
            <person name="Andersen M.R."/>
        </authorList>
    </citation>
    <scope>NUCLEOTIDE SEQUENCE [LARGE SCALE GENOMIC DNA]</scope>
    <source>
        <strain evidence="1 2">ATCC 13157</strain>
    </source>
</reference>
<organism evidence="1 2">
    <name type="scientific">Aspergillus phoenicis ATCC 13157</name>
    <dbReference type="NCBI Taxonomy" id="1353007"/>
    <lineage>
        <taxon>Eukaryota</taxon>
        <taxon>Fungi</taxon>
        <taxon>Dikarya</taxon>
        <taxon>Ascomycota</taxon>
        <taxon>Pezizomycotina</taxon>
        <taxon>Eurotiomycetes</taxon>
        <taxon>Eurotiomycetidae</taxon>
        <taxon>Eurotiales</taxon>
        <taxon>Aspergillaceae</taxon>
        <taxon>Aspergillus</taxon>
    </lineage>
</organism>
<accession>A0A370P8L6</accession>
<dbReference type="Proteomes" id="UP000254937">
    <property type="component" value="Unassembled WGS sequence"/>
</dbReference>
<gene>
    <name evidence="1" type="ORF">M752DRAFT_286133</name>
</gene>
<protein>
    <recommendedName>
        <fullName evidence="3">Protein kinase domain-containing protein</fullName>
    </recommendedName>
</protein>
<evidence type="ECO:0008006" key="3">
    <source>
        <dbReference type="Google" id="ProtNLM"/>
    </source>
</evidence>
<proteinExistence type="predicted"/>
<dbReference type="AlphaFoldDB" id="A0A370P8L6"/>
<name>A0A370P8L6_ASPPH</name>